<protein>
    <recommendedName>
        <fullName evidence="7">Sugar phosphate transporter domain-containing protein</fullName>
    </recommendedName>
</protein>
<keyword evidence="3 6" id="KW-1133">Transmembrane helix</keyword>
<evidence type="ECO:0000256" key="4">
    <source>
        <dbReference type="ARBA" id="ARBA00023136"/>
    </source>
</evidence>
<feature type="transmembrane region" description="Helical" evidence="6">
    <location>
        <begin position="300"/>
        <end position="318"/>
    </location>
</feature>
<dbReference type="PANTHER" id="PTHR11132">
    <property type="entry name" value="SOLUTE CARRIER FAMILY 35"/>
    <property type="match status" value="1"/>
</dbReference>
<evidence type="ECO:0000256" key="5">
    <source>
        <dbReference type="SAM" id="MobiDB-lite"/>
    </source>
</evidence>
<evidence type="ECO:0000256" key="3">
    <source>
        <dbReference type="ARBA" id="ARBA00022989"/>
    </source>
</evidence>
<comment type="caution">
    <text evidence="9">The sequence shown here is derived from an EMBL/GenBank/DDBJ whole genome shotgun (WGS) entry which is preliminary data.</text>
</comment>
<evidence type="ECO:0000256" key="6">
    <source>
        <dbReference type="SAM" id="Phobius"/>
    </source>
</evidence>
<feature type="transmembrane region" description="Helical" evidence="6">
    <location>
        <begin position="273"/>
        <end position="294"/>
    </location>
</feature>
<feature type="transmembrane region" description="Helical" evidence="6">
    <location>
        <begin position="49"/>
        <end position="72"/>
    </location>
</feature>
<dbReference type="AlphaFoldDB" id="A0A8J4GED6"/>
<evidence type="ECO:0000313" key="10">
    <source>
        <dbReference type="Proteomes" id="UP000722791"/>
    </source>
</evidence>
<dbReference type="Proteomes" id="UP000747110">
    <property type="component" value="Unassembled WGS sequence"/>
</dbReference>
<dbReference type="InterPro" id="IPR050186">
    <property type="entry name" value="TPT_transporter"/>
</dbReference>
<feature type="domain" description="Sugar phosphate transporter" evidence="7">
    <location>
        <begin position="10"/>
        <end position="317"/>
    </location>
</feature>
<dbReference type="OrthoDB" id="18894at2759"/>
<feature type="transmembrane region" description="Helical" evidence="6">
    <location>
        <begin position="142"/>
        <end position="159"/>
    </location>
</feature>
<dbReference type="GO" id="GO:0016020">
    <property type="term" value="C:membrane"/>
    <property type="evidence" value="ECO:0007669"/>
    <property type="project" value="UniProtKB-SubCell"/>
</dbReference>
<reference evidence="9" key="1">
    <citation type="journal article" date="2021" name="Proc. Natl. Acad. Sci. U.S.A.">
        <title>Three genomes in the algal genus Volvox reveal the fate of a haploid sex-determining region after a transition to homothallism.</title>
        <authorList>
            <person name="Yamamoto K."/>
            <person name="Hamaji T."/>
            <person name="Kawai-Toyooka H."/>
            <person name="Matsuzaki R."/>
            <person name="Takahashi F."/>
            <person name="Nishimura Y."/>
            <person name="Kawachi M."/>
            <person name="Noguchi H."/>
            <person name="Minakuchi Y."/>
            <person name="Umen J.G."/>
            <person name="Toyoda A."/>
            <person name="Nozaki H."/>
        </authorList>
    </citation>
    <scope>NUCLEOTIDE SEQUENCE</scope>
    <source>
        <strain evidence="9">NIES-3785</strain>
        <strain evidence="8">NIES-3786</strain>
    </source>
</reference>
<evidence type="ECO:0000313" key="11">
    <source>
        <dbReference type="Proteomes" id="UP000747110"/>
    </source>
</evidence>
<dbReference type="SUPFAM" id="SSF103481">
    <property type="entry name" value="Multidrug resistance efflux transporter EmrE"/>
    <property type="match status" value="2"/>
</dbReference>
<organism evidence="9 10">
    <name type="scientific">Volvox reticuliferus</name>
    <dbReference type="NCBI Taxonomy" id="1737510"/>
    <lineage>
        <taxon>Eukaryota</taxon>
        <taxon>Viridiplantae</taxon>
        <taxon>Chlorophyta</taxon>
        <taxon>core chlorophytes</taxon>
        <taxon>Chlorophyceae</taxon>
        <taxon>CS clade</taxon>
        <taxon>Chlamydomonadales</taxon>
        <taxon>Volvocaceae</taxon>
        <taxon>Volvox</taxon>
    </lineage>
</organism>
<feature type="transmembrane region" description="Helical" evidence="6">
    <location>
        <begin position="114"/>
        <end position="135"/>
    </location>
</feature>
<comment type="subcellular location">
    <subcellularLocation>
        <location evidence="1">Membrane</location>
        <topology evidence="1">Multi-pass membrane protein</topology>
    </subcellularLocation>
</comment>
<evidence type="ECO:0000313" key="8">
    <source>
        <dbReference type="EMBL" id="GIL83553.1"/>
    </source>
</evidence>
<feature type="compositionally biased region" description="Basic and acidic residues" evidence="5">
    <location>
        <begin position="479"/>
        <end position="492"/>
    </location>
</feature>
<keyword evidence="2 6" id="KW-0812">Transmembrane</keyword>
<feature type="transmembrane region" description="Helical" evidence="6">
    <location>
        <begin position="165"/>
        <end position="184"/>
    </location>
</feature>
<dbReference type="Pfam" id="PF03151">
    <property type="entry name" value="TPT"/>
    <property type="match status" value="1"/>
</dbReference>
<evidence type="ECO:0000256" key="2">
    <source>
        <dbReference type="ARBA" id="ARBA00022692"/>
    </source>
</evidence>
<dbReference type="Proteomes" id="UP000722791">
    <property type="component" value="Unassembled WGS sequence"/>
</dbReference>
<keyword evidence="4 6" id="KW-0472">Membrane</keyword>
<evidence type="ECO:0000313" key="9">
    <source>
        <dbReference type="EMBL" id="GIM05949.1"/>
    </source>
</evidence>
<gene>
    <name evidence="8" type="ORF">Vretifemale_12344</name>
    <name evidence="9" type="ORF">Vretimale_10327</name>
</gene>
<accession>A0A8J4GED6</accession>
<evidence type="ECO:0000259" key="7">
    <source>
        <dbReference type="Pfam" id="PF03151"/>
    </source>
</evidence>
<feature type="transmembrane region" description="Helical" evidence="6">
    <location>
        <begin position="243"/>
        <end position="261"/>
    </location>
</feature>
<sequence length="573" mass="59789">MQIHARKLLKVLSLILAWYILSTCLSLYNKKTVGKKYGLFGNHPFPAPLLMSSIQFACQTGLAKIVFLLGLAQRTTSRRMPWSDYFRLVVPNGFTTGLDIGFSNTSLVFIDLAFYTMCKATVPVFLLFFAFVWGIEKPSLELIGVVVVIVGGLALLVKGETHFDLLGFGLVMTASCLSGLRFTLTQVLLHGHQNSAALGGPLEVLEQLTPIMSITALLFSLAWEELWNVLPSSVYFNSVEHAILTTLAIALGALIAFLMVWTEYQVIKETSALVFMIAGTVKEVVTVLAAVIFFGEKLTWINVIGLVIVMVGVLLFNYHKYRKLKATPPSPRKRVKQVDGATYAAVEASEDSADGESKPLRRPYGGSSGGVSANGGLANNGSMSSPVPAAAAGTAVATVLSVSSSPQGTGGGSHGNHQAVPGVLSRAIAGLLTRAQGGGATGAPAAVGGSELSPLLPPGGGSSINDSSGYRSLPMVSLTRDRDRERGAAERGTDVEGMVVGVGNAGGDPAVAIALSGAGISGPQRATRPGSRGLLAAVAVEGAGEGAMGLAAPHQPLMAQAQLLPQAPSPQLR</sequence>
<dbReference type="EMBL" id="BNCP01000027">
    <property type="protein sequence ID" value="GIL83553.1"/>
    <property type="molecule type" value="Genomic_DNA"/>
</dbReference>
<dbReference type="EMBL" id="BNCQ01000020">
    <property type="protein sequence ID" value="GIM05949.1"/>
    <property type="molecule type" value="Genomic_DNA"/>
</dbReference>
<name>A0A8J4GED6_9CHLO</name>
<evidence type="ECO:0000256" key="1">
    <source>
        <dbReference type="ARBA" id="ARBA00004141"/>
    </source>
</evidence>
<feature type="region of interest" description="Disordered" evidence="5">
    <location>
        <begin position="346"/>
        <end position="379"/>
    </location>
</feature>
<dbReference type="Gene3D" id="1.10.3730.20">
    <property type="match status" value="1"/>
</dbReference>
<dbReference type="InterPro" id="IPR004853">
    <property type="entry name" value="Sugar_P_trans_dom"/>
</dbReference>
<dbReference type="InterPro" id="IPR037185">
    <property type="entry name" value="EmrE-like"/>
</dbReference>
<feature type="transmembrane region" description="Helical" evidence="6">
    <location>
        <begin position="12"/>
        <end position="29"/>
    </location>
</feature>
<feature type="region of interest" description="Disordered" evidence="5">
    <location>
        <begin position="451"/>
        <end position="492"/>
    </location>
</feature>
<keyword evidence="11" id="KW-1185">Reference proteome</keyword>
<proteinExistence type="predicted"/>